<dbReference type="Proteomes" id="UP000423525">
    <property type="component" value="Chromosome"/>
</dbReference>
<evidence type="ECO:0000313" key="1">
    <source>
        <dbReference type="EMBL" id="VZH86094.1"/>
    </source>
</evidence>
<reference evidence="1 2" key="1">
    <citation type="submission" date="2019-11" db="EMBL/GenBank/DDBJ databases">
        <authorList>
            <person name="Brisse S."/>
        </authorList>
    </citation>
    <scope>NUCLEOTIDE SEQUENCE [LARGE SCALE GENOMIC DNA]</scope>
    <source>
        <strain evidence="1">FRC0190</strain>
    </source>
</reference>
<accession>A0A6I8MHG0</accession>
<dbReference type="KEGG" id="crf:FRC0190_02031"/>
<gene>
    <name evidence="1" type="ORF">FRC0190_02031</name>
</gene>
<evidence type="ECO:0000313" key="2">
    <source>
        <dbReference type="Proteomes" id="UP000423525"/>
    </source>
</evidence>
<proteinExistence type="predicted"/>
<dbReference type="EMBL" id="LR738855">
    <property type="protein sequence ID" value="VZH86094.1"/>
    <property type="molecule type" value="Genomic_DNA"/>
</dbReference>
<organism evidence="1 2">
    <name type="scientific">Corynebacterium rouxii</name>
    <dbReference type="NCBI Taxonomy" id="2719119"/>
    <lineage>
        <taxon>Bacteria</taxon>
        <taxon>Bacillati</taxon>
        <taxon>Actinomycetota</taxon>
        <taxon>Actinomycetes</taxon>
        <taxon>Mycobacteriales</taxon>
        <taxon>Corynebacteriaceae</taxon>
        <taxon>Corynebacterium</taxon>
    </lineage>
</organism>
<name>A0A6I8MHG0_9CORY</name>
<protein>
    <submittedName>
        <fullName evidence="1">Uncharacterized protein</fullName>
    </submittedName>
</protein>
<sequence>MRRKSVNSWTLEVLEAMSIGVVSGTIVDLSL</sequence>
<dbReference type="AlphaFoldDB" id="A0A6I8MHG0"/>